<keyword evidence="1" id="KW-1133">Transmembrane helix</keyword>
<organism evidence="2 3">
    <name type="scientific">Mucilaginibacter arboris</name>
    <dbReference type="NCBI Taxonomy" id="2682090"/>
    <lineage>
        <taxon>Bacteria</taxon>
        <taxon>Pseudomonadati</taxon>
        <taxon>Bacteroidota</taxon>
        <taxon>Sphingobacteriia</taxon>
        <taxon>Sphingobacteriales</taxon>
        <taxon>Sphingobacteriaceae</taxon>
        <taxon>Mucilaginibacter</taxon>
    </lineage>
</organism>
<dbReference type="Proteomes" id="UP000462014">
    <property type="component" value="Unassembled WGS sequence"/>
</dbReference>
<sequence>MNKRKVHQILSRLLLLFFVVGQIIIYAHQHHSKYHTLIVGSPHSADKHTVVQEKCTFCDQMHHAPINCVQKPDYCTVLTAIARIYISKQYHYKGNSLIHADGLSPPVLV</sequence>
<keyword evidence="1" id="KW-0812">Transmembrane</keyword>
<accession>A0A7K1SS67</accession>
<comment type="caution">
    <text evidence="2">The sequence shown here is derived from an EMBL/GenBank/DDBJ whole genome shotgun (WGS) entry which is preliminary data.</text>
</comment>
<dbReference type="RefSeq" id="WP_157563254.1">
    <property type="nucleotide sequence ID" value="NZ_WPIK01000001.1"/>
</dbReference>
<evidence type="ECO:0000256" key="1">
    <source>
        <dbReference type="SAM" id="Phobius"/>
    </source>
</evidence>
<evidence type="ECO:0000313" key="3">
    <source>
        <dbReference type="Proteomes" id="UP000462014"/>
    </source>
</evidence>
<feature type="transmembrane region" description="Helical" evidence="1">
    <location>
        <begin position="9"/>
        <end position="27"/>
    </location>
</feature>
<keyword evidence="1" id="KW-0472">Membrane</keyword>
<reference evidence="2 3" key="1">
    <citation type="submission" date="2019-12" db="EMBL/GenBank/DDBJ databases">
        <title>Mucilaginibacter sp. HMF7410 genome sequencing and assembly.</title>
        <authorList>
            <person name="Kang H."/>
            <person name="Cha I."/>
            <person name="Kim H."/>
            <person name="Joh K."/>
        </authorList>
    </citation>
    <scope>NUCLEOTIDE SEQUENCE [LARGE SCALE GENOMIC DNA]</scope>
    <source>
        <strain evidence="2 3">HMF7410</strain>
    </source>
</reference>
<proteinExistence type="predicted"/>
<name>A0A7K1SS67_9SPHI</name>
<dbReference type="AlphaFoldDB" id="A0A7K1SS67"/>
<gene>
    <name evidence="2" type="ORF">GO621_01230</name>
</gene>
<protein>
    <submittedName>
        <fullName evidence="2">Uncharacterized protein</fullName>
    </submittedName>
</protein>
<keyword evidence="3" id="KW-1185">Reference proteome</keyword>
<evidence type="ECO:0000313" key="2">
    <source>
        <dbReference type="EMBL" id="MVN20156.1"/>
    </source>
</evidence>
<dbReference type="EMBL" id="WPIK01000001">
    <property type="protein sequence ID" value="MVN20156.1"/>
    <property type="molecule type" value="Genomic_DNA"/>
</dbReference>